<dbReference type="PANTHER" id="PTHR38761:SF1">
    <property type="entry name" value="GLUTAMATE--CYSTEINE LIGASE"/>
    <property type="match status" value="1"/>
</dbReference>
<keyword evidence="12" id="KW-1185">Reference proteome</keyword>
<keyword evidence="6 8" id="KW-0067">ATP-binding</keyword>
<comment type="similarity">
    <text evidence="2 8">Belongs to the glutamate--cysteine ligase type 1 family. Type 1 subfamily.</text>
</comment>
<keyword evidence="3 8" id="KW-0436">Ligase</keyword>
<dbReference type="InterPro" id="IPR014746">
    <property type="entry name" value="Gln_synth/guanido_kin_cat_dom"/>
</dbReference>
<evidence type="ECO:0000256" key="7">
    <source>
        <dbReference type="ARBA" id="ARBA00048819"/>
    </source>
</evidence>
<comment type="catalytic activity">
    <reaction evidence="7 8 9">
        <text>L-cysteine + L-glutamate + ATP = gamma-L-glutamyl-L-cysteine + ADP + phosphate + H(+)</text>
        <dbReference type="Rhea" id="RHEA:13285"/>
        <dbReference type="ChEBI" id="CHEBI:15378"/>
        <dbReference type="ChEBI" id="CHEBI:29985"/>
        <dbReference type="ChEBI" id="CHEBI:30616"/>
        <dbReference type="ChEBI" id="CHEBI:35235"/>
        <dbReference type="ChEBI" id="CHEBI:43474"/>
        <dbReference type="ChEBI" id="CHEBI:58173"/>
        <dbReference type="ChEBI" id="CHEBI:456216"/>
        <dbReference type="EC" id="6.3.2.2"/>
    </reaction>
</comment>
<dbReference type="InterPro" id="IPR006334">
    <property type="entry name" value="Glut_cys_ligase"/>
</dbReference>
<reference evidence="11" key="1">
    <citation type="submission" date="2022-10" db="EMBL/GenBank/DDBJ databases">
        <title>Completed Genome Sequence of two octocoral isolated bacterium, Endozoicomonas euniceicola EF212T and Endozoicomonas gorgoniicola PS125T.</title>
        <authorList>
            <person name="Chiou Y.-J."/>
            <person name="Chen Y.-H."/>
        </authorList>
    </citation>
    <scope>NUCLEOTIDE SEQUENCE</scope>
    <source>
        <strain evidence="11">EF212</strain>
    </source>
</reference>
<evidence type="ECO:0000256" key="5">
    <source>
        <dbReference type="ARBA" id="ARBA00022741"/>
    </source>
</evidence>
<dbReference type="HAMAP" id="MF_00578">
    <property type="entry name" value="Glu_cys_ligase"/>
    <property type="match status" value="1"/>
</dbReference>
<evidence type="ECO:0000313" key="12">
    <source>
        <dbReference type="Proteomes" id="UP001163255"/>
    </source>
</evidence>
<proteinExistence type="inferred from homology"/>
<dbReference type="EC" id="6.3.2.2" evidence="8"/>
<dbReference type="PANTHER" id="PTHR38761">
    <property type="entry name" value="GLUTAMATE--CYSTEINE LIGASE"/>
    <property type="match status" value="1"/>
</dbReference>
<dbReference type="NCBIfam" id="TIGR01434">
    <property type="entry name" value="glu_cys_ligase"/>
    <property type="match status" value="1"/>
</dbReference>
<keyword evidence="4 8" id="KW-0317">Glutathione biosynthesis</keyword>
<dbReference type="InterPro" id="IPR007370">
    <property type="entry name" value="Glu_cys_ligase"/>
</dbReference>
<dbReference type="Proteomes" id="UP001163255">
    <property type="component" value="Chromosome"/>
</dbReference>
<dbReference type="EMBL" id="CP103300">
    <property type="protein sequence ID" value="UYM18011.1"/>
    <property type="molecule type" value="Genomic_DNA"/>
</dbReference>
<comment type="pathway">
    <text evidence="1 8 9">Sulfur metabolism; glutathione biosynthesis; glutathione from L-cysteine and L-glutamate: step 1/2.</text>
</comment>
<organism evidence="11 12">
    <name type="scientific">Endozoicomonas euniceicola</name>
    <dbReference type="NCBI Taxonomy" id="1234143"/>
    <lineage>
        <taxon>Bacteria</taxon>
        <taxon>Pseudomonadati</taxon>
        <taxon>Pseudomonadota</taxon>
        <taxon>Gammaproteobacteria</taxon>
        <taxon>Oceanospirillales</taxon>
        <taxon>Endozoicomonadaceae</taxon>
        <taxon>Endozoicomonas</taxon>
    </lineage>
</organism>
<feature type="domain" description="Glutamate--cysteine ligase" evidence="10">
    <location>
        <begin position="13"/>
        <end position="386"/>
    </location>
</feature>
<gene>
    <name evidence="8 11" type="primary">gshA</name>
    <name evidence="11" type="ORF">NX720_08930</name>
</gene>
<evidence type="ECO:0000256" key="6">
    <source>
        <dbReference type="ARBA" id="ARBA00022840"/>
    </source>
</evidence>
<evidence type="ECO:0000256" key="2">
    <source>
        <dbReference type="ARBA" id="ARBA00008772"/>
    </source>
</evidence>
<evidence type="ECO:0000256" key="4">
    <source>
        <dbReference type="ARBA" id="ARBA00022684"/>
    </source>
</evidence>
<dbReference type="Pfam" id="PF04262">
    <property type="entry name" value="Glu_cys_ligase"/>
    <property type="match status" value="1"/>
</dbReference>
<evidence type="ECO:0000256" key="3">
    <source>
        <dbReference type="ARBA" id="ARBA00022598"/>
    </source>
</evidence>
<evidence type="ECO:0000259" key="10">
    <source>
        <dbReference type="Pfam" id="PF04262"/>
    </source>
</evidence>
<evidence type="ECO:0000256" key="9">
    <source>
        <dbReference type="RuleBase" id="RU004391"/>
    </source>
</evidence>
<sequence>MELILTTLYERRLKLLRRPEHHKLFSGIRHGIEREGLRVSPDARLAQTSHPKALGKTLTHPYITTDYSEALLEFITPVHNQIDDTLNFLNELHIVTSKVMDNELLWAGSMPSILEGEARIPIARYGHSNPGVMKSVYREGLAHRYGKAMQTIAGLHYNFSLPAELWHLLGQDEAVNGGEQAFQSGFYLGLIRNFRRYSWLLMYLFGASPAVSKSFFAESKVAHSLQSLDEDSLFLPYATSLRMSDMGYTNNAQSSLNVCYNTIEEYVASLSKAIKTPYPPYEEIGVKQGDQYLQLNANLLQIENEYYSNIRPKRIARRGEKPLAALGSRGIEYIEVRCLDINPFEPLGISSTDAHFLDVFLVYTGLKDSPATTTVQECRRTTENFRKTVEEGRRPGLMLESEHGEVSLQEWGLILLEDMLPVAHMLDQANDTSGFTDSIRQQQDKLNDVNLTPSAKLMDALQKGSQSYTDAILNLSRLHQTHFTNSEMSQERQKYFTSLAEESVENQRQLEVADTLSFDEFLKQYHESD</sequence>
<dbReference type="Gene3D" id="3.30.590.20">
    <property type="match status" value="1"/>
</dbReference>
<dbReference type="SUPFAM" id="SSF55931">
    <property type="entry name" value="Glutamine synthetase/guanido kinase"/>
    <property type="match status" value="1"/>
</dbReference>
<evidence type="ECO:0000256" key="8">
    <source>
        <dbReference type="HAMAP-Rule" id="MF_00578"/>
    </source>
</evidence>
<dbReference type="RefSeq" id="WP_262600785.1">
    <property type="nucleotide sequence ID" value="NZ_CP103300.1"/>
</dbReference>
<dbReference type="GO" id="GO:0004357">
    <property type="term" value="F:glutamate-cysteine ligase activity"/>
    <property type="evidence" value="ECO:0007669"/>
    <property type="project" value="UniProtKB-EC"/>
</dbReference>
<accession>A0ABY6H168</accession>
<evidence type="ECO:0000256" key="1">
    <source>
        <dbReference type="ARBA" id="ARBA00005006"/>
    </source>
</evidence>
<evidence type="ECO:0000313" key="11">
    <source>
        <dbReference type="EMBL" id="UYM18011.1"/>
    </source>
</evidence>
<name>A0ABY6H168_9GAMM</name>
<keyword evidence="5 8" id="KW-0547">Nucleotide-binding</keyword>
<protein>
    <recommendedName>
        <fullName evidence="8">Glutamate--cysteine ligase</fullName>
        <ecNumber evidence="8">6.3.2.2</ecNumber>
    </recommendedName>
    <alternativeName>
        <fullName evidence="8">Gamma-ECS</fullName>
        <shortName evidence="8">GCS</shortName>
    </alternativeName>
    <alternativeName>
        <fullName evidence="8">Gamma-glutamylcysteine synthetase</fullName>
    </alternativeName>
</protein>